<evidence type="ECO:0000256" key="5">
    <source>
        <dbReference type="HAMAP-Rule" id="MF_00787"/>
    </source>
</evidence>
<dbReference type="NCBIfam" id="TIGR00312">
    <property type="entry name" value="cbiD"/>
    <property type="match status" value="1"/>
</dbReference>
<comment type="catalytic activity">
    <reaction evidence="5">
        <text>Co-precorrin-5B + S-adenosyl-L-methionine = Co-precorrin-6A + S-adenosyl-L-homocysteine</text>
        <dbReference type="Rhea" id="RHEA:26285"/>
        <dbReference type="ChEBI" id="CHEBI:57856"/>
        <dbReference type="ChEBI" id="CHEBI:59789"/>
        <dbReference type="ChEBI" id="CHEBI:60063"/>
        <dbReference type="ChEBI" id="CHEBI:60064"/>
        <dbReference type="EC" id="2.1.1.195"/>
    </reaction>
</comment>
<organism evidence="6 7">
    <name type="scientific">Streptomyces halobius</name>
    <dbReference type="NCBI Taxonomy" id="2879846"/>
    <lineage>
        <taxon>Bacteria</taxon>
        <taxon>Bacillati</taxon>
        <taxon>Actinomycetota</taxon>
        <taxon>Actinomycetes</taxon>
        <taxon>Kitasatosporales</taxon>
        <taxon>Streptomycetaceae</taxon>
        <taxon>Streptomyces</taxon>
    </lineage>
</organism>
<dbReference type="InterPro" id="IPR002748">
    <property type="entry name" value="CbiD"/>
</dbReference>
<dbReference type="SUPFAM" id="SSF111342">
    <property type="entry name" value="CbiD-like"/>
    <property type="match status" value="1"/>
</dbReference>
<protein>
    <recommendedName>
        <fullName evidence="5">Cobalt-precorrin-5B C(1)-methyltransferase</fullName>
        <ecNumber evidence="5">2.1.1.195</ecNumber>
    </recommendedName>
    <alternativeName>
        <fullName evidence="5">Cobalt-precorrin-6A synthase</fullName>
    </alternativeName>
</protein>
<dbReference type="PANTHER" id="PTHR35863">
    <property type="entry name" value="COBALT-PRECORRIN-5B C(1)-METHYLTRANSFERASE"/>
    <property type="match status" value="1"/>
</dbReference>
<comment type="pathway">
    <text evidence="5">Cofactor biosynthesis; adenosylcobalamin biosynthesis; cob(II)yrinate a,c-diamide from sirohydrochlorin (anaerobic route): step 6/10.</text>
</comment>
<dbReference type="GO" id="GO:0032259">
    <property type="term" value="P:methylation"/>
    <property type="evidence" value="ECO:0007669"/>
    <property type="project" value="UniProtKB-KW"/>
</dbReference>
<dbReference type="PIRSF" id="PIRSF026782">
    <property type="entry name" value="CbiD"/>
    <property type="match status" value="1"/>
</dbReference>
<evidence type="ECO:0000256" key="4">
    <source>
        <dbReference type="ARBA" id="ARBA00022691"/>
    </source>
</evidence>
<dbReference type="Pfam" id="PF01888">
    <property type="entry name" value="CbiD"/>
    <property type="match status" value="1"/>
</dbReference>
<dbReference type="GO" id="GO:0008168">
    <property type="term" value="F:methyltransferase activity"/>
    <property type="evidence" value="ECO:0007669"/>
    <property type="project" value="UniProtKB-KW"/>
</dbReference>
<comment type="function">
    <text evidence="5">Catalyzes the methylation of C-1 in cobalt-precorrin-5B to form cobalt-precorrin-6A.</text>
</comment>
<evidence type="ECO:0000256" key="3">
    <source>
        <dbReference type="ARBA" id="ARBA00022679"/>
    </source>
</evidence>
<dbReference type="EMBL" id="CP086322">
    <property type="protein sequence ID" value="UQA94385.1"/>
    <property type="molecule type" value="Genomic_DNA"/>
</dbReference>
<dbReference type="PANTHER" id="PTHR35863:SF1">
    <property type="entry name" value="COBALT-PRECORRIN-5B C(1)-METHYLTRANSFERASE"/>
    <property type="match status" value="1"/>
</dbReference>
<dbReference type="RefSeq" id="WP_248865257.1">
    <property type="nucleotide sequence ID" value="NZ_CP086322.1"/>
</dbReference>
<sequence length="385" mass="39114">MAEAQPKATGGAGGRSAQLAHTGLRHGWTTGACATAASTAAYTALLSGDFPDPVTITLPKGQTPSFALAVEELAAGRTSATAGVVKDAGDDPDVTHDALIRSTVRALPVGSGVVFKAGPGVGTVTRPGLPLDVGEPAINPVPRQMIRDHLAQVAARYGGNGDVEVEVSVDHGEEIARSTWNPRLGILGGLSILGTTGIVVPYSCSAWIDSIRRGVDVARAAGRRHVAGCTGSTSEKVAVAVHKLPDDALLDMGDFAGAVLKYIRRHPVERLTVCGGFAKLSKLAAGHLDLHSARSQVNKEFLAELARRGGADETLARAVAEANTGLAALQLCAAAGVPLGDLVAAAARDEALAVLRGAPVAVDVICIDRAGMVVGQAEARGPGGS</sequence>
<name>A0ABY4M9C0_9ACTN</name>
<evidence type="ECO:0000256" key="1">
    <source>
        <dbReference type="ARBA" id="ARBA00022573"/>
    </source>
</evidence>
<keyword evidence="4 5" id="KW-0949">S-adenosyl-L-methionine</keyword>
<dbReference type="Gene3D" id="3.30.2110.10">
    <property type="entry name" value="CbiD-like"/>
    <property type="match status" value="1"/>
</dbReference>
<keyword evidence="2 5" id="KW-0489">Methyltransferase</keyword>
<dbReference type="InterPro" id="IPR036074">
    <property type="entry name" value="CbiD_sf"/>
</dbReference>
<comment type="similarity">
    <text evidence="5">Belongs to the CbiD family.</text>
</comment>
<dbReference type="NCBIfam" id="NF000849">
    <property type="entry name" value="PRK00075.1-1"/>
    <property type="match status" value="1"/>
</dbReference>
<dbReference type="Proteomes" id="UP000830115">
    <property type="component" value="Chromosome"/>
</dbReference>
<reference evidence="6" key="1">
    <citation type="submission" date="2021-10" db="EMBL/GenBank/DDBJ databases">
        <title>Streptomyces nigrumlapis sp.nov.,an antimicrobial producing actinobacterium isolated from Black Gobi rocks.</title>
        <authorList>
            <person name="Wen Y."/>
            <person name="Zhang W."/>
            <person name="Liu X.G."/>
        </authorList>
    </citation>
    <scope>NUCLEOTIDE SEQUENCE</scope>
    <source>
        <strain evidence="6">ST13-2-2</strain>
    </source>
</reference>
<dbReference type="HAMAP" id="MF_00787">
    <property type="entry name" value="CbiD"/>
    <property type="match status" value="1"/>
</dbReference>
<keyword evidence="1 5" id="KW-0169">Cobalamin biosynthesis</keyword>
<gene>
    <name evidence="5" type="primary">cbiD</name>
    <name evidence="6" type="ORF">K9S39_23230</name>
</gene>
<keyword evidence="7" id="KW-1185">Reference proteome</keyword>
<evidence type="ECO:0000313" key="6">
    <source>
        <dbReference type="EMBL" id="UQA94385.1"/>
    </source>
</evidence>
<keyword evidence="3 5" id="KW-0808">Transferase</keyword>
<proteinExistence type="inferred from homology"/>
<accession>A0ABY4M9C0</accession>
<dbReference type="EC" id="2.1.1.195" evidence="5"/>
<evidence type="ECO:0000313" key="7">
    <source>
        <dbReference type="Proteomes" id="UP000830115"/>
    </source>
</evidence>
<evidence type="ECO:0000256" key="2">
    <source>
        <dbReference type="ARBA" id="ARBA00022603"/>
    </source>
</evidence>